<organism evidence="2 3">
    <name type="scientific">Zavarzinia aquatilis</name>
    <dbReference type="NCBI Taxonomy" id="2211142"/>
    <lineage>
        <taxon>Bacteria</taxon>
        <taxon>Pseudomonadati</taxon>
        <taxon>Pseudomonadota</taxon>
        <taxon>Alphaproteobacteria</taxon>
        <taxon>Rhodospirillales</taxon>
        <taxon>Zavarziniaceae</taxon>
        <taxon>Zavarzinia</taxon>
    </lineage>
</organism>
<evidence type="ECO:0000313" key="2">
    <source>
        <dbReference type="EMBL" id="PWR25778.1"/>
    </source>
</evidence>
<dbReference type="EMBL" id="QGLE01000001">
    <property type="protein sequence ID" value="PWR25778.1"/>
    <property type="molecule type" value="Genomic_DNA"/>
</dbReference>
<evidence type="ECO:0000259" key="1">
    <source>
        <dbReference type="Pfam" id="PF13116"/>
    </source>
</evidence>
<dbReference type="Pfam" id="PF13116">
    <property type="entry name" value="YhdP"/>
    <property type="match status" value="1"/>
</dbReference>
<name>A0A317EFG4_9PROT</name>
<evidence type="ECO:0000313" key="3">
    <source>
        <dbReference type="Proteomes" id="UP000245461"/>
    </source>
</evidence>
<comment type="caution">
    <text evidence="2">The sequence shown here is derived from an EMBL/GenBank/DDBJ whole genome shotgun (WGS) entry which is preliminary data.</text>
</comment>
<keyword evidence="3" id="KW-1185">Reference proteome</keyword>
<accession>A0A317EFG4</accession>
<feature type="domain" description="YhdP central" evidence="1">
    <location>
        <begin position="276"/>
        <end position="770"/>
    </location>
</feature>
<sequence length="1066" mass="110230">MVRRASRFAAHVFGGLLTALMIAAVALGLRLSVGPISLGFLSPFIESALDGSSLGLKVSVSDTILTWSGVDNDIALQVVGIELQGADGNRLARLPSAGIDLSLRALLIGELAPTGITLAGAEVTIRRNPGGLVELGLGGTLSSSETPPVSGAESPIADVLALLRRGPGNAPSLRRLERLSLVRSRLIVDDEMTLRRWSGNNVSGELLRRPTGEVRLDFNLGVASDGEQIALRLSGVIPPGDTGDARLALDFDNLVPALFDSGQRVLGPVAGVVMPLSGTMAVTVAADGALRDVAFDVTGARGGLDLPTFFPEGLTLDRIHAAGRYDMATATLSLKTVELRRGDLGIVADGTVVMSDGGAAIDLTARLDGLPVDDIGSLWPVKLSAPGRRWVMQNIRGGRVSDGVFRLKVPAGGLAASPSPPDMFTAEFAVDGAATTFMAGLPPVSGMKAMAHMTADGIEVAIASGRVDLGEAGIIALNDGVAKITDFTKTDQTGDISFTASGPVRAALTMLDMAPLGYARKIGVDPAKTDGTQQTKARFVLPLVAELDLDNLNFQTSSTIGGLLLPGIVGPLDLTDGAITVEVNQNRASAKGTAKLAGAPLNLEWTEEFKAPLGKPTTRLTAQGTFDDALRDNLGVGLGGRLAGPVDAKVTLVGRGQSIGAIDAELTLDAATMNIPEAGFAKKAGEPASVAFRVTTGNQRLKFDGLTAKARGLTATGSAEITTDGDLIGVTLSSAKLGKSDVSLDFRRAAPGQRYALRLRGPMLDLAPYMDQDAPARRPETERPDPSSPDGLPDFDFDIVLDRIQLDDKTALAGLKAVGSHERGRWQAIDGKGTLGPTRAPLSLKLTPVAGGRRLDVAAGDAGAVVRVARLYSDVEGGSLTFHGTIDDTKPNRPMTGALDMRDFKLVKAPVLARILTLGSLTGIAEAIGGQGISLEALKADVVQESAVIRIVKARAYGDSIGLTLAGTYDTWGRSVSVGGTIVPSYGLNRILNSIPLVGDILTGGEGGGLFAFNYSVVGPTENPDVTVNALSALAPGILRDIVSAVDGTNSAADAVAPPVIEVPPK</sequence>
<protein>
    <recommendedName>
        <fullName evidence="1">YhdP central domain-containing protein</fullName>
    </recommendedName>
</protein>
<dbReference type="AlphaFoldDB" id="A0A317EFG4"/>
<dbReference type="Proteomes" id="UP000245461">
    <property type="component" value="Unassembled WGS sequence"/>
</dbReference>
<reference evidence="2 3" key="1">
    <citation type="submission" date="2018-05" db="EMBL/GenBank/DDBJ databases">
        <title>Zavarzinia sp. HR-AS.</title>
        <authorList>
            <person name="Lee Y."/>
            <person name="Jeon C.O."/>
        </authorList>
    </citation>
    <scope>NUCLEOTIDE SEQUENCE [LARGE SCALE GENOMIC DNA]</scope>
    <source>
        <strain evidence="2 3">HR-AS</strain>
    </source>
</reference>
<gene>
    <name evidence="2" type="ORF">DKG74_02130</name>
</gene>
<proteinExistence type="predicted"/>
<dbReference type="InterPro" id="IPR025263">
    <property type="entry name" value="YhdP_central"/>
</dbReference>